<dbReference type="Gene3D" id="1.25.40.420">
    <property type="match status" value="1"/>
</dbReference>
<reference evidence="2" key="1">
    <citation type="submission" date="2020-07" db="EMBL/GenBank/DDBJ databases">
        <title>Multicomponent nature underlies the extraordinary mechanical properties of spider dragline silk.</title>
        <authorList>
            <person name="Kono N."/>
            <person name="Nakamura H."/>
            <person name="Mori M."/>
            <person name="Yoshida Y."/>
            <person name="Ohtoshi R."/>
            <person name="Malay A.D."/>
            <person name="Moran D.A.P."/>
            <person name="Tomita M."/>
            <person name="Numata K."/>
            <person name="Arakawa K."/>
        </authorList>
    </citation>
    <scope>NUCLEOTIDE SEQUENCE</scope>
</reference>
<comment type="caution">
    <text evidence="2">The sequence shown here is derived from an EMBL/GenBank/DDBJ whole genome shotgun (WGS) entry which is preliminary data.</text>
</comment>
<organism evidence="2 3">
    <name type="scientific">Trichonephila clavata</name>
    <name type="common">Joro spider</name>
    <name type="synonym">Nephila clavata</name>
    <dbReference type="NCBI Taxonomy" id="2740835"/>
    <lineage>
        <taxon>Eukaryota</taxon>
        <taxon>Metazoa</taxon>
        <taxon>Ecdysozoa</taxon>
        <taxon>Arthropoda</taxon>
        <taxon>Chelicerata</taxon>
        <taxon>Arachnida</taxon>
        <taxon>Araneae</taxon>
        <taxon>Araneomorphae</taxon>
        <taxon>Entelegynae</taxon>
        <taxon>Araneoidea</taxon>
        <taxon>Nephilidae</taxon>
        <taxon>Trichonephila</taxon>
    </lineage>
</organism>
<dbReference type="SUPFAM" id="SSF54695">
    <property type="entry name" value="POZ domain"/>
    <property type="match status" value="1"/>
</dbReference>
<dbReference type="InterPro" id="IPR000210">
    <property type="entry name" value="BTB/POZ_dom"/>
</dbReference>
<dbReference type="Pfam" id="PF00651">
    <property type="entry name" value="BTB"/>
    <property type="match status" value="1"/>
</dbReference>
<evidence type="ECO:0000259" key="1">
    <source>
        <dbReference type="PROSITE" id="PS50097"/>
    </source>
</evidence>
<dbReference type="CDD" id="cd18186">
    <property type="entry name" value="BTB_POZ_ZBTB_KLHL-like"/>
    <property type="match status" value="1"/>
</dbReference>
<dbReference type="EMBL" id="BMAO01002857">
    <property type="protein sequence ID" value="GFQ83819.1"/>
    <property type="molecule type" value="Genomic_DNA"/>
</dbReference>
<sequence>MAMVNGYFHSTYYTEPIRFLYTWTIPNLSKLKRDIGGEDLLLPNGKDCSFSLRRDLGDLRLSMKTTCTLLTCSVTIFTCNGVALIRRKFMKTNEVKGGFSYYHLHLMLHDFNDLQNLPGNVLFIVFGIHDPEVMYKNFSTRQNGPKNEYLNYFRKLAADIKNAPDSLWKEKVTLRVGNDTEVVNKAVLCSRSPVFARMLESERQMENCVTIDDVTMEGIRDFVYFLHSGTVLDKDIDSLHNLYYIANKYDVAELFQESRNLLVSKFQPENVCKTLKLSRMFSDDYLNFSAMLFIQSNLRLVVNTEGWIDLMINEPKTAMKIIDFFFLDMKTRLDM</sequence>
<dbReference type="PANTHER" id="PTHR24413">
    <property type="entry name" value="SPECKLE-TYPE POZ PROTEIN"/>
    <property type="match status" value="1"/>
</dbReference>
<feature type="domain" description="BTB" evidence="1">
    <location>
        <begin position="170"/>
        <end position="235"/>
    </location>
</feature>
<evidence type="ECO:0000313" key="3">
    <source>
        <dbReference type="Proteomes" id="UP000887116"/>
    </source>
</evidence>
<keyword evidence="3" id="KW-1185">Reference proteome</keyword>
<dbReference type="Gene3D" id="3.30.710.10">
    <property type="entry name" value="Potassium Channel Kv1.1, Chain A"/>
    <property type="match status" value="1"/>
</dbReference>
<protein>
    <submittedName>
        <fullName evidence="2">Speckle-type POZ protein</fullName>
    </submittedName>
</protein>
<dbReference type="AlphaFoldDB" id="A0A8X6FNT6"/>
<dbReference type="InterPro" id="IPR011333">
    <property type="entry name" value="SKP1/BTB/POZ_sf"/>
</dbReference>
<dbReference type="PROSITE" id="PS50097">
    <property type="entry name" value="BTB"/>
    <property type="match status" value="1"/>
</dbReference>
<evidence type="ECO:0000313" key="2">
    <source>
        <dbReference type="EMBL" id="GFQ83819.1"/>
    </source>
</evidence>
<gene>
    <name evidence="2" type="primary">spop_151</name>
    <name evidence="2" type="ORF">TNCT_713191</name>
</gene>
<name>A0A8X6FNT6_TRICU</name>
<dbReference type="Proteomes" id="UP000887116">
    <property type="component" value="Unassembled WGS sequence"/>
</dbReference>
<dbReference type="OrthoDB" id="6427162at2759"/>
<proteinExistence type="predicted"/>
<dbReference type="SMART" id="SM00225">
    <property type="entry name" value="BTB"/>
    <property type="match status" value="1"/>
</dbReference>
<accession>A0A8X6FNT6</accession>